<comment type="caution">
    <text evidence="1">The sequence shown here is derived from an EMBL/GenBank/DDBJ whole genome shotgun (WGS) entry which is preliminary data.</text>
</comment>
<evidence type="ECO:0000313" key="2">
    <source>
        <dbReference type="Proteomes" id="UP001159363"/>
    </source>
</evidence>
<sequence>MLHIHRAAQFLKVMADSQTLQESQNLSMFLATQNKIRDTVKENLEKIPGYEELLADVVNICVHMFETKMYLTPTEKHMLVKVMGFGLFLMDSDLCNINKLDQKKKIKLEKIDRIFKASK</sequence>
<dbReference type="EMBL" id="JARBHB010000015">
    <property type="protein sequence ID" value="KAJ8867845.1"/>
    <property type="molecule type" value="Genomic_DNA"/>
</dbReference>
<proteinExistence type="predicted"/>
<protein>
    <submittedName>
        <fullName evidence="1">Uncharacterized protein</fullName>
    </submittedName>
</protein>
<name>A0ABQ9G5W3_9NEOP</name>
<organism evidence="1 2">
    <name type="scientific">Dryococelus australis</name>
    <dbReference type="NCBI Taxonomy" id="614101"/>
    <lineage>
        <taxon>Eukaryota</taxon>
        <taxon>Metazoa</taxon>
        <taxon>Ecdysozoa</taxon>
        <taxon>Arthropoda</taxon>
        <taxon>Hexapoda</taxon>
        <taxon>Insecta</taxon>
        <taxon>Pterygota</taxon>
        <taxon>Neoptera</taxon>
        <taxon>Polyneoptera</taxon>
        <taxon>Phasmatodea</taxon>
        <taxon>Verophasmatodea</taxon>
        <taxon>Anareolatae</taxon>
        <taxon>Phasmatidae</taxon>
        <taxon>Eurycanthinae</taxon>
        <taxon>Dryococelus</taxon>
    </lineage>
</organism>
<dbReference type="PANTHER" id="PTHR12195">
    <property type="entry name" value="CYTOPLASMIC FMR1-INTERACTING PROTEIN-RELATED"/>
    <property type="match status" value="1"/>
</dbReference>
<dbReference type="Proteomes" id="UP001159363">
    <property type="component" value="Chromosome 14"/>
</dbReference>
<evidence type="ECO:0000313" key="1">
    <source>
        <dbReference type="EMBL" id="KAJ8867845.1"/>
    </source>
</evidence>
<dbReference type="InterPro" id="IPR008081">
    <property type="entry name" value="Cytoplasmic_FMR1-int"/>
</dbReference>
<gene>
    <name evidence="1" type="ORF">PR048_031650</name>
</gene>
<accession>A0ABQ9G5W3</accession>
<keyword evidence="2" id="KW-1185">Reference proteome</keyword>
<reference evidence="1 2" key="1">
    <citation type="submission" date="2023-02" db="EMBL/GenBank/DDBJ databases">
        <title>LHISI_Scaffold_Assembly.</title>
        <authorList>
            <person name="Stuart O.P."/>
            <person name="Cleave R."/>
            <person name="Magrath M.J.L."/>
            <person name="Mikheyev A.S."/>
        </authorList>
    </citation>
    <scope>NUCLEOTIDE SEQUENCE [LARGE SCALE GENOMIC DNA]</scope>
    <source>
        <strain evidence="1">Daus_M_001</strain>
        <tissue evidence="1">Leg muscle</tissue>
    </source>
</reference>